<feature type="compositionally biased region" description="Basic and acidic residues" evidence="1">
    <location>
        <begin position="43"/>
        <end position="55"/>
    </location>
</feature>
<feature type="region of interest" description="Disordered" evidence="1">
    <location>
        <begin position="1"/>
        <end position="23"/>
    </location>
</feature>
<feature type="compositionally biased region" description="Basic and acidic residues" evidence="1">
    <location>
        <begin position="1"/>
        <end position="14"/>
    </location>
</feature>
<accession>A0A1I7WRR6</accession>
<name>A0A1I7WRR6_HETBA</name>
<protein>
    <submittedName>
        <fullName evidence="3">GATA zinc finger domain-containing protein 14-like</fullName>
    </submittedName>
</protein>
<evidence type="ECO:0000313" key="2">
    <source>
        <dbReference type="Proteomes" id="UP000095283"/>
    </source>
</evidence>
<organism evidence="2 3">
    <name type="scientific">Heterorhabditis bacteriophora</name>
    <name type="common">Entomopathogenic nematode worm</name>
    <dbReference type="NCBI Taxonomy" id="37862"/>
    <lineage>
        <taxon>Eukaryota</taxon>
        <taxon>Metazoa</taxon>
        <taxon>Ecdysozoa</taxon>
        <taxon>Nematoda</taxon>
        <taxon>Chromadorea</taxon>
        <taxon>Rhabditida</taxon>
        <taxon>Rhabditina</taxon>
        <taxon>Rhabditomorpha</taxon>
        <taxon>Strongyloidea</taxon>
        <taxon>Heterorhabditidae</taxon>
        <taxon>Heterorhabditis</taxon>
    </lineage>
</organism>
<keyword evidence="2" id="KW-1185">Reference proteome</keyword>
<feature type="region of interest" description="Disordered" evidence="1">
    <location>
        <begin position="40"/>
        <end position="63"/>
    </location>
</feature>
<dbReference type="WBParaSite" id="Hba_07869">
    <property type="protein sequence ID" value="Hba_07869"/>
    <property type="gene ID" value="Hba_07869"/>
</dbReference>
<dbReference type="Proteomes" id="UP000095283">
    <property type="component" value="Unplaced"/>
</dbReference>
<evidence type="ECO:0000256" key="1">
    <source>
        <dbReference type="SAM" id="MobiDB-lite"/>
    </source>
</evidence>
<proteinExistence type="predicted"/>
<sequence length="171" mass="20589">MNNNEYQRKTDRGHSSSIRHWNSTDFDSFDNLNEINSVSTDRQNFKERSSNHKNEFLNSYGSRNYPMQQQFRYNYNDRNKSNQYRKHPSQYENYQSNNYPNNTVVNRRHNQDYHGRTMPKVGATTAEIEEGYGEVVMCQYNATHIYDRRFIHSHEERCYDRFICNPEASLS</sequence>
<evidence type="ECO:0000313" key="3">
    <source>
        <dbReference type="WBParaSite" id="Hba_07869"/>
    </source>
</evidence>
<reference evidence="3" key="1">
    <citation type="submission" date="2016-11" db="UniProtKB">
        <authorList>
            <consortium name="WormBaseParasite"/>
        </authorList>
    </citation>
    <scope>IDENTIFICATION</scope>
</reference>
<dbReference type="AlphaFoldDB" id="A0A1I7WRR6"/>